<gene>
    <name evidence="2" type="ORF">BDU57DRAFT_586362</name>
</gene>
<accession>A0A6A5QPR8</accession>
<dbReference type="AlphaFoldDB" id="A0A6A5QPR8"/>
<dbReference type="OrthoDB" id="5404599at2759"/>
<sequence length="301" mass="34581">MASCARFSPSDLPYGTKPRMYFLDSSYFRDHGAKRSLPSPAEVVACSLINQRPSNPPPVKFEELKLIVKFGPKISTSETLCLWAIRKFLYGQVPVPEVCGWDSDGRHVFIYMQLIHGVTLFERYDSLSSDDKRAICQDLRRIMSQIRAIRQIPSNHVIGSITHGPLQDRILDSHPETGPFPSVGDFHDHWSWLWRRIALEPEKVTDPWRKSLPDDGPIVFTHSDLHRKNIMITSTNPVRVLSIVDWEQAGWYPDYWKYCKATYSVGDWEDWRCGGWIDSFLTPHPQPKEACDFICNAIGGF</sequence>
<dbReference type="PANTHER" id="PTHR21310">
    <property type="entry name" value="AMINOGLYCOSIDE PHOSPHOTRANSFERASE-RELATED-RELATED"/>
    <property type="match status" value="1"/>
</dbReference>
<name>A0A6A5QPR8_AMPQU</name>
<dbReference type="SUPFAM" id="SSF56112">
    <property type="entry name" value="Protein kinase-like (PK-like)"/>
    <property type="match status" value="1"/>
</dbReference>
<dbReference type="InterPro" id="IPR051678">
    <property type="entry name" value="AGP_Transferase"/>
</dbReference>
<evidence type="ECO:0000313" key="3">
    <source>
        <dbReference type="Proteomes" id="UP000800096"/>
    </source>
</evidence>
<dbReference type="InterPro" id="IPR002575">
    <property type="entry name" value="Aminoglycoside_PTrfase"/>
</dbReference>
<evidence type="ECO:0000313" key="2">
    <source>
        <dbReference type="EMBL" id="KAF1917731.1"/>
    </source>
</evidence>
<dbReference type="Gene3D" id="3.90.1200.10">
    <property type="match status" value="1"/>
</dbReference>
<dbReference type="GO" id="GO:0016740">
    <property type="term" value="F:transferase activity"/>
    <property type="evidence" value="ECO:0007669"/>
    <property type="project" value="UniProtKB-KW"/>
</dbReference>
<dbReference type="Pfam" id="PF01636">
    <property type="entry name" value="APH"/>
    <property type="match status" value="1"/>
</dbReference>
<protein>
    <submittedName>
        <fullName evidence="2">Phosphotransferase family protein</fullName>
    </submittedName>
</protein>
<proteinExistence type="predicted"/>
<reference evidence="2" key="1">
    <citation type="journal article" date="2020" name="Stud. Mycol.">
        <title>101 Dothideomycetes genomes: a test case for predicting lifestyles and emergence of pathogens.</title>
        <authorList>
            <person name="Haridas S."/>
            <person name="Albert R."/>
            <person name="Binder M."/>
            <person name="Bloem J."/>
            <person name="Labutti K."/>
            <person name="Salamov A."/>
            <person name="Andreopoulos B."/>
            <person name="Baker S."/>
            <person name="Barry K."/>
            <person name="Bills G."/>
            <person name="Bluhm B."/>
            <person name="Cannon C."/>
            <person name="Castanera R."/>
            <person name="Culley D."/>
            <person name="Daum C."/>
            <person name="Ezra D."/>
            <person name="Gonzalez J."/>
            <person name="Henrissat B."/>
            <person name="Kuo A."/>
            <person name="Liang C."/>
            <person name="Lipzen A."/>
            <person name="Lutzoni F."/>
            <person name="Magnuson J."/>
            <person name="Mondo S."/>
            <person name="Nolan M."/>
            <person name="Ohm R."/>
            <person name="Pangilinan J."/>
            <person name="Park H.-J."/>
            <person name="Ramirez L."/>
            <person name="Alfaro M."/>
            <person name="Sun H."/>
            <person name="Tritt A."/>
            <person name="Yoshinaga Y."/>
            <person name="Zwiers L.-H."/>
            <person name="Turgeon B."/>
            <person name="Goodwin S."/>
            <person name="Spatafora J."/>
            <person name="Crous P."/>
            <person name="Grigoriev I."/>
        </authorList>
    </citation>
    <scope>NUCLEOTIDE SEQUENCE</scope>
    <source>
        <strain evidence="2">HMLAC05119</strain>
    </source>
</reference>
<dbReference type="EMBL" id="ML979134">
    <property type="protein sequence ID" value="KAF1917731.1"/>
    <property type="molecule type" value="Genomic_DNA"/>
</dbReference>
<keyword evidence="3" id="KW-1185">Reference proteome</keyword>
<dbReference type="InterPro" id="IPR011009">
    <property type="entry name" value="Kinase-like_dom_sf"/>
</dbReference>
<organism evidence="2 3">
    <name type="scientific">Ampelomyces quisqualis</name>
    <name type="common">Powdery mildew agent</name>
    <dbReference type="NCBI Taxonomy" id="50730"/>
    <lineage>
        <taxon>Eukaryota</taxon>
        <taxon>Fungi</taxon>
        <taxon>Dikarya</taxon>
        <taxon>Ascomycota</taxon>
        <taxon>Pezizomycotina</taxon>
        <taxon>Dothideomycetes</taxon>
        <taxon>Pleosporomycetidae</taxon>
        <taxon>Pleosporales</taxon>
        <taxon>Pleosporineae</taxon>
        <taxon>Phaeosphaeriaceae</taxon>
        <taxon>Ampelomyces</taxon>
    </lineage>
</organism>
<evidence type="ECO:0000259" key="1">
    <source>
        <dbReference type="Pfam" id="PF01636"/>
    </source>
</evidence>
<feature type="domain" description="Aminoglycoside phosphotransferase" evidence="1">
    <location>
        <begin position="67"/>
        <end position="253"/>
    </location>
</feature>
<keyword evidence="2" id="KW-0808">Transferase</keyword>
<dbReference type="Proteomes" id="UP000800096">
    <property type="component" value="Unassembled WGS sequence"/>
</dbReference>
<dbReference type="PANTHER" id="PTHR21310:SF54">
    <property type="entry name" value="AMINOGLYCOSIDE PHOSPHOTRANSFERASE DOMAIN-CONTAINING PROTEIN"/>
    <property type="match status" value="1"/>
</dbReference>